<feature type="transmembrane region" description="Helical" evidence="2">
    <location>
        <begin position="224"/>
        <end position="244"/>
    </location>
</feature>
<evidence type="ECO:0000256" key="2">
    <source>
        <dbReference type="SAM" id="Phobius"/>
    </source>
</evidence>
<feature type="region of interest" description="Disordered" evidence="1">
    <location>
        <begin position="294"/>
        <end position="346"/>
    </location>
</feature>
<evidence type="ECO:0000313" key="3">
    <source>
        <dbReference type="EMBL" id="KAK0431006.1"/>
    </source>
</evidence>
<proteinExistence type="predicted"/>
<feature type="transmembrane region" description="Helical" evidence="2">
    <location>
        <begin position="33"/>
        <end position="55"/>
    </location>
</feature>
<gene>
    <name evidence="3" type="ORF">EV421DRAFT_2041508</name>
</gene>
<dbReference type="EMBL" id="JAUEPT010000126">
    <property type="protein sequence ID" value="KAK0431006.1"/>
    <property type="molecule type" value="Genomic_DNA"/>
</dbReference>
<keyword evidence="4" id="KW-1185">Reference proteome</keyword>
<dbReference type="AlphaFoldDB" id="A0AA39IWI8"/>
<organism evidence="3 4">
    <name type="scientific">Armillaria borealis</name>
    <dbReference type="NCBI Taxonomy" id="47425"/>
    <lineage>
        <taxon>Eukaryota</taxon>
        <taxon>Fungi</taxon>
        <taxon>Dikarya</taxon>
        <taxon>Basidiomycota</taxon>
        <taxon>Agaricomycotina</taxon>
        <taxon>Agaricomycetes</taxon>
        <taxon>Agaricomycetidae</taxon>
        <taxon>Agaricales</taxon>
        <taxon>Marasmiineae</taxon>
        <taxon>Physalacriaceae</taxon>
        <taxon>Armillaria</taxon>
    </lineage>
</organism>
<dbReference type="Proteomes" id="UP001175226">
    <property type="component" value="Unassembled WGS sequence"/>
</dbReference>
<reference evidence="3" key="1">
    <citation type="submission" date="2023-06" db="EMBL/GenBank/DDBJ databases">
        <authorList>
            <consortium name="Lawrence Berkeley National Laboratory"/>
            <person name="Ahrendt S."/>
            <person name="Sahu N."/>
            <person name="Indic B."/>
            <person name="Wong-Bajracharya J."/>
            <person name="Merenyi Z."/>
            <person name="Ke H.-M."/>
            <person name="Monk M."/>
            <person name="Kocsube S."/>
            <person name="Drula E."/>
            <person name="Lipzen A."/>
            <person name="Balint B."/>
            <person name="Henrissat B."/>
            <person name="Andreopoulos B."/>
            <person name="Martin F.M."/>
            <person name="Harder C.B."/>
            <person name="Rigling D."/>
            <person name="Ford K.L."/>
            <person name="Foster G.D."/>
            <person name="Pangilinan J."/>
            <person name="Papanicolaou A."/>
            <person name="Barry K."/>
            <person name="LaButti K."/>
            <person name="Viragh M."/>
            <person name="Koriabine M."/>
            <person name="Yan M."/>
            <person name="Riley R."/>
            <person name="Champramary S."/>
            <person name="Plett K.L."/>
            <person name="Tsai I.J."/>
            <person name="Slot J."/>
            <person name="Sipos G."/>
            <person name="Plett J."/>
            <person name="Nagy L.G."/>
            <person name="Grigoriev I.V."/>
        </authorList>
    </citation>
    <scope>NUCLEOTIDE SEQUENCE</scope>
    <source>
        <strain evidence="3">FPL87.14</strain>
    </source>
</reference>
<evidence type="ECO:0000256" key="1">
    <source>
        <dbReference type="SAM" id="MobiDB-lite"/>
    </source>
</evidence>
<keyword evidence="2" id="KW-0812">Transmembrane</keyword>
<feature type="transmembrane region" description="Helical" evidence="2">
    <location>
        <begin position="67"/>
        <end position="86"/>
    </location>
</feature>
<name>A0AA39IWI8_9AGAR</name>
<sequence length="363" mass="39925">MLKLAYPGIDIPELTDSQIKAIFLDREAQLNDAMLAALTHGFYTGVVVVTLWAIASRENRHDSRSPRFLVFVILLLYLLATLNLYHGWAQEISNYFIITNGKNIPITLTMGIDAILSTILADATLIWRCWIVWGRSWYVVLVPIICTILATISRGFVAYYTAFGPTASSPPQALYLENIVNWAILNSSLVLATLLWCTFFIIFRILRVGGVAAGMRVYHRVVEMLVESASLYSAVIVILLVFQVRNEVAGTYIQELGVAMRGIAPTILVGRVAAGHARPDDSWSESSVASSLQFQNHSSSQTDSQMSIESGGDTPSPRIIPDLEQGLGNRAESGLNGTTQSYDDDLPTNKSYVFSITALVQAD</sequence>
<feature type="transmembrane region" description="Helical" evidence="2">
    <location>
        <begin position="106"/>
        <end position="125"/>
    </location>
</feature>
<feature type="compositionally biased region" description="Polar residues" evidence="1">
    <location>
        <begin position="294"/>
        <end position="308"/>
    </location>
</feature>
<comment type="caution">
    <text evidence="3">The sequence shown here is derived from an EMBL/GenBank/DDBJ whole genome shotgun (WGS) entry which is preliminary data.</text>
</comment>
<evidence type="ECO:0000313" key="4">
    <source>
        <dbReference type="Proteomes" id="UP001175226"/>
    </source>
</evidence>
<keyword evidence="2" id="KW-1133">Transmembrane helix</keyword>
<feature type="transmembrane region" description="Helical" evidence="2">
    <location>
        <begin position="179"/>
        <end position="203"/>
    </location>
</feature>
<protein>
    <submittedName>
        <fullName evidence="3">Uncharacterized protein</fullName>
    </submittedName>
</protein>
<accession>A0AA39IWI8</accession>
<feature type="transmembrane region" description="Helical" evidence="2">
    <location>
        <begin position="137"/>
        <end position="159"/>
    </location>
</feature>
<keyword evidence="2" id="KW-0472">Membrane</keyword>